<proteinExistence type="predicted"/>
<feature type="domain" description="hAT-like transposase RNase-H fold" evidence="2">
    <location>
        <begin position="295"/>
        <end position="396"/>
    </location>
</feature>
<evidence type="ECO:0000256" key="1">
    <source>
        <dbReference type="ARBA" id="ARBA00023125"/>
    </source>
</evidence>
<keyword evidence="4" id="KW-1185">Reference proteome</keyword>
<dbReference type="PANTHER" id="PTHR46481:SF2">
    <property type="entry name" value="BED-TYPE DOMAIN-CONTAINING PROTEIN"/>
    <property type="match status" value="1"/>
</dbReference>
<dbReference type="InterPro" id="IPR012337">
    <property type="entry name" value="RNaseH-like_sf"/>
</dbReference>
<dbReference type="SUPFAM" id="SSF53098">
    <property type="entry name" value="Ribonuclease H-like"/>
    <property type="match status" value="1"/>
</dbReference>
<evidence type="ECO:0000259" key="2">
    <source>
        <dbReference type="Pfam" id="PF14372"/>
    </source>
</evidence>
<reference evidence="4" key="1">
    <citation type="journal article" date="2019" name="Gigascience">
        <title>De novo genome assembly of the endangered Acer yangbiense, a plant species with extremely small populations endemic to Yunnan Province, China.</title>
        <authorList>
            <person name="Yang J."/>
            <person name="Wariss H.M."/>
            <person name="Tao L."/>
            <person name="Zhang R."/>
            <person name="Yun Q."/>
            <person name="Hollingsworth P."/>
            <person name="Dao Z."/>
            <person name="Luo G."/>
            <person name="Guo H."/>
            <person name="Ma Y."/>
            <person name="Sun W."/>
        </authorList>
    </citation>
    <scope>NUCLEOTIDE SEQUENCE [LARGE SCALE GENOMIC DNA]</scope>
    <source>
        <strain evidence="4">cv. Malutang</strain>
    </source>
</reference>
<dbReference type="OrthoDB" id="1745426at2759"/>
<keyword evidence="1" id="KW-0238">DNA-binding</keyword>
<dbReference type="EMBL" id="VAHF01000012">
    <property type="protein sequence ID" value="TXG48643.1"/>
    <property type="molecule type" value="Genomic_DNA"/>
</dbReference>
<dbReference type="AlphaFoldDB" id="A0A5C7GVB1"/>
<gene>
    <name evidence="3" type="ORF">EZV62_024518</name>
</gene>
<accession>A0A5C7GVB1</accession>
<organism evidence="3 4">
    <name type="scientific">Acer yangbiense</name>
    <dbReference type="NCBI Taxonomy" id="1000413"/>
    <lineage>
        <taxon>Eukaryota</taxon>
        <taxon>Viridiplantae</taxon>
        <taxon>Streptophyta</taxon>
        <taxon>Embryophyta</taxon>
        <taxon>Tracheophyta</taxon>
        <taxon>Spermatophyta</taxon>
        <taxon>Magnoliopsida</taxon>
        <taxon>eudicotyledons</taxon>
        <taxon>Gunneridae</taxon>
        <taxon>Pentapetalae</taxon>
        <taxon>rosids</taxon>
        <taxon>malvids</taxon>
        <taxon>Sapindales</taxon>
        <taxon>Sapindaceae</taxon>
        <taxon>Hippocastanoideae</taxon>
        <taxon>Acereae</taxon>
        <taxon>Acer</taxon>
    </lineage>
</organism>
<comment type="caution">
    <text evidence="3">The sequence shown here is derived from an EMBL/GenBank/DDBJ whole genome shotgun (WGS) entry which is preliminary data.</text>
</comment>
<evidence type="ECO:0000313" key="3">
    <source>
        <dbReference type="EMBL" id="TXG48643.1"/>
    </source>
</evidence>
<dbReference type="Pfam" id="PF14372">
    <property type="entry name" value="hAT-like_RNase-H"/>
    <property type="match status" value="1"/>
</dbReference>
<dbReference type="SUPFAM" id="SSF140996">
    <property type="entry name" value="Hermes dimerisation domain"/>
    <property type="match status" value="1"/>
</dbReference>
<name>A0A5C7GVB1_9ROSI</name>
<evidence type="ECO:0000313" key="4">
    <source>
        <dbReference type="Proteomes" id="UP000323000"/>
    </source>
</evidence>
<dbReference type="GO" id="GO:0003677">
    <property type="term" value="F:DNA binding"/>
    <property type="evidence" value="ECO:0007669"/>
    <property type="project" value="UniProtKB-KW"/>
</dbReference>
<protein>
    <recommendedName>
        <fullName evidence="2">hAT-like transposase RNase-H fold domain-containing protein</fullName>
    </recommendedName>
</protein>
<dbReference type="PANTHER" id="PTHR46481">
    <property type="entry name" value="ZINC FINGER BED DOMAIN-CONTAINING PROTEIN 4"/>
    <property type="match status" value="1"/>
</dbReference>
<dbReference type="Proteomes" id="UP000323000">
    <property type="component" value="Chromosome 12"/>
</dbReference>
<dbReference type="InterPro" id="IPR025525">
    <property type="entry name" value="hAT-like_transposase_RNase-H"/>
</dbReference>
<sequence>MGTQNNNLDVKSNLVAVGFDKEECRKGCTRMIIVDELPFSFVEKDGFRDFCRVACPRFTPPSRRTLARDIYQLYVDEKLKLKKYFIEKSPRVCLTIDTWTSIQNINYMVITCHFIDCEWRLHKKILSFGMIPDHKGETIGKIIESCLLDWGIEKVLTITVDNASANKVAIDYVRRKMRNWNESKLVLGGNFLHVRCCAHIINLIVSDGLKDMNDSIVRIRNAMEFHLLNVIYCFKISKAFDRLLDDDARYGLYFSELDSGKNRVGPPKEDDWDNAKVFVQFLHVFYDITLKFSASLSVTSNMFFHELCSIATELNTLANSGDFLLGEMAAAMKYKFDKYWGKIEDLNKLLIIALVLDPRYKLDYVKFCFGDLFEENKVNEMTYDIKELLIKLYEFYKGVDNISSSDQVSRSIHLENEGDMGKVNENVDFRLERLKKFKQMKGKKDFVDLKNEVERYLIESMKIQMMIALMS</sequence>
<dbReference type="InterPro" id="IPR052035">
    <property type="entry name" value="ZnF_BED_domain_contain"/>
</dbReference>